<feature type="domain" description="HTH tetR-type" evidence="5">
    <location>
        <begin position="4"/>
        <end position="64"/>
    </location>
</feature>
<sequence>MASHSQRTVIVTAAVDRFHAKGYHGTSVNDITVAAGVPRGSFYNHFASKEELAAIVLQQYGQTRRLEELSDPAVAPLERLHRYFEFLRDEQAEHHFTRGCLFGNFGSEMADHSEVLRGGVEHCLGLWRAALTEVLVEAVRSGAVRVGLDPEAAALFILCAWEGALVAARCGRSDEAFSTFFRVVFDSLLQPGQDNVPL</sequence>
<gene>
    <name evidence="6" type="ORF">ACIA8P_36605</name>
</gene>
<dbReference type="EMBL" id="JBITDC010000018">
    <property type="protein sequence ID" value="MFI5680082.1"/>
    <property type="molecule type" value="Genomic_DNA"/>
</dbReference>
<feature type="DNA-binding region" description="H-T-H motif" evidence="4">
    <location>
        <begin position="27"/>
        <end position="46"/>
    </location>
</feature>
<protein>
    <submittedName>
        <fullName evidence="6">TetR family transcriptional regulator C-terminal domain-containing protein</fullName>
    </submittedName>
</protein>
<accession>A0ABW7YCG4</accession>
<dbReference type="InterPro" id="IPR001647">
    <property type="entry name" value="HTH_TetR"/>
</dbReference>
<name>A0ABW7YCG4_STRCE</name>
<keyword evidence="1" id="KW-0805">Transcription regulation</keyword>
<dbReference type="Proteomes" id="UP001612415">
    <property type="component" value="Unassembled WGS sequence"/>
</dbReference>
<dbReference type="InterPro" id="IPR036271">
    <property type="entry name" value="Tet_transcr_reg_TetR-rel_C_sf"/>
</dbReference>
<dbReference type="RefSeq" id="WP_398660534.1">
    <property type="nucleotide sequence ID" value="NZ_JBITDC010000018.1"/>
</dbReference>
<evidence type="ECO:0000313" key="7">
    <source>
        <dbReference type="Proteomes" id="UP001612415"/>
    </source>
</evidence>
<dbReference type="SUPFAM" id="SSF48498">
    <property type="entry name" value="Tetracyclin repressor-like, C-terminal domain"/>
    <property type="match status" value="1"/>
</dbReference>
<evidence type="ECO:0000256" key="2">
    <source>
        <dbReference type="ARBA" id="ARBA00023125"/>
    </source>
</evidence>
<evidence type="ECO:0000256" key="4">
    <source>
        <dbReference type="PROSITE-ProRule" id="PRU00335"/>
    </source>
</evidence>
<dbReference type="SUPFAM" id="SSF46689">
    <property type="entry name" value="Homeodomain-like"/>
    <property type="match status" value="1"/>
</dbReference>
<reference evidence="6 7" key="1">
    <citation type="submission" date="2024-10" db="EMBL/GenBank/DDBJ databases">
        <title>The Natural Products Discovery Center: Release of the First 8490 Sequenced Strains for Exploring Actinobacteria Biosynthetic Diversity.</title>
        <authorList>
            <person name="Kalkreuter E."/>
            <person name="Kautsar S.A."/>
            <person name="Yang D."/>
            <person name="Bader C.D."/>
            <person name="Teijaro C.N."/>
            <person name="Fluegel L."/>
            <person name="Davis C.M."/>
            <person name="Simpson J.R."/>
            <person name="Lauterbach L."/>
            <person name="Steele A.D."/>
            <person name="Gui C."/>
            <person name="Meng S."/>
            <person name="Li G."/>
            <person name="Viehrig K."/>
            <person name="Ye F."/>
            <person name="Su P."/>
            <person name="Kiefer A.F."/>
            <person name="Nichols A."/>
            <person name="Cepeda A.J."/>
            <person name="Yan W."/>
            <person name="Fan B."/>
            <person name="Jiang Y."/>
            <person name="Adhikari A."/>
            <person name="Zheng C.-J."/>
            <person name="Schuster L."/>
            <person name="Cowan T.M."/>
            <person name="Smanski M.J."/>
            <person name="Chevrette M.G."/>
            <person name="De Carvalho L.P.S."/>
            <person name="Shen B."/>
        </authorList>
    </citation>
    <scope>NUCLEOTIDE SEQUENCE [LARGE SCALE GENOMIC DNA]</scope>
    <source>
        <strain evidence="6 7">NPDC051599</strain>
    </source>
</reference>
<dbReference type="InterPro" id="IPR009057">
    <property type="entry name" value="Homeodomain-like_sf"/>
</dbReference>
<dbReference type="PRINTS" id="PR00455">
    <property type="entry name" value="HTHTETR"/>
</dbReference>
<dbReference type="PANTHER" id="PTHR47506">
    <property type="entry name" value="TRANSCRIPTIONAL REGULATORY PROTEIN"/>
    <property type="match status" value="1"/>
</dbReference>
<organism evidence="6 7">
    <name type="scientific">Streptomyces cellulosae</name>
    <dbReference type="NCBI Taxonomy" id="1968"/>
    <lineage>
        <taxon>Bacteria</taxon>
        <taxon>Bacillati</taxon>
        <taxon>Actinomycetota</taxon>
        <taxon>Actinomycetes</taxon>
        <taxon>Kitasatosporales</taxon>
        <taxon>Streptomycetaceae</taxon>
        <taxon>Streptomyces</taxon>
    </lineage>
</organism>
<keyword evidence="7" id="KW-1185">Reference proteome</keyword>
<evidence type="ECO:0000256" key="3">
    <source>
        <dbReference type="ARBA" id="ARBA00023163"/>
    </source>
</evidence>
<evidence type="ECO:0000259" key="5">
    <source>
        <dbReference type="PROSITE" id="PS50977"/>
    </source>
</evidence>
<dbReference type="Pfam" id="PF00440">
    <property type="entry name" value="TetR_N"/>
    <property type="match status" value="1"/>
</dbReference>
<evidence type="ECO:0000313" key="6">
    <source>
        <dbReference type="EMBL" id="MFI5680082.1"/>
    </source>
</evidence>
<proteinExistence type="predicted"/>
<evidence type="ECO:0000256" key="1">
    <source>
        <dbReference type="ARBA" id="ARBA00023015"/>
    </source>
</evidence>
<comment type="caution">
    <text evidence="6">The sequence shown here is derived from an EMBL/GenBank/DDBJ whole genome shotgun (WGS) entry which is preliminary data.</text>
</comment>
<dbReference type="InterPro" id="IPR011075">
    <property type="entry name" value="TetR_C"/>
</dbReference>
<dbReference type="PANTHER" id="PTHR47506:SF6">
    <property type="entry name" value="HTH-TYPE TRANSCRIPTIONAL REPRESSOR NEMR"/>
    <property type="match status" value="1"/>
</dbReference>
<dbReference type="Gene3D" id="1.10.357.10">
    <property type="entry name" value="Tetracycline Repressor, domain 2"/>
    <property type="match status" value="1"/>
</dbReference>
<keyword evidence="2 4" id="KW-0238">DNA-binding</keyword>
<dbReference type="PROSITE" id="PS50977">
    <property type="entry name" value="HTH_TETR_2"/>
    <property type="match status" value="1"/>
</dbReference>
<dbReference type="Pfam" id="PF16925">
    <property type="entry name" value="TetR_C_13"/>
    <property type="match status" value="1"/>
</dbReference>
<keyword evidence="3" id="KW-0804">Transcription</keyword>